<dbReference type="KEGG" id="slh:YH65_07835"/>
<dbReference type="Proteomes" id="UP000034444">
    <property type="component" value="Chromosome"/>
</dbReference>
<dbReference type="SMART" id="SM00448">
    <property type="entry name" value="REC"/>
    <property type="match status" value="1"/>
</dbReference>
<dbReference type="CDD" id="cd00383">
    <property type="entry name" value="trans_reg_C"/>
    <property type="match status" value="1"/>
</dbReference>
<dbReference type="PANTHER" id="PTHR48111:SF22">
    <property type="entry name" value="REGULATOR OF RPOS"/>
    <property type="match status" value="1"/>
</dbReference>
<evidence type="ECO:0000256" key="4">
    <source>
        <dbReference type="ARBA" id="ARBA00023125"/>
    </source>
</evidence>
<dbReference type="PANTHER" id="PTHR48111">
    <property type="entry name" value="REGULATOR OF RPOS"/>
    <property type="match status" value="1"/>
</dbReference>
<dbReference type="Gene3D" id="3.40.50.2300">
    <property type="match status" value="1"/>
</dbReference>
<gene>
    <name evidence="10" type="ORF">YH65_07835</name>
</gene>
<keyword evidence="11" id="KW-1185">Reference proteome</keyword>
<dbReference type="InterPro" id="IPR011006">
    <property type="entry name" value="CheY-like_superfamily"/>
</dbReference>
<proteinExistence type="predicted"/>
<dbReference type="EMBL" id="CP011308">
    <property type="protein sequence ID" value="AKF25311.1"/>
    <property type="molecule type" value="Genomic_DNA"/>
</dbReference>
<reference evidence="11" key="2">
    <citation type="journal article" date="2017" name="Stand. Genomic Sci.">
        <title>Complete genome sequence of the sulfur-oxidizing chemolithoautotrophic Sulfurovum lithotrophicum 42BKTT.</title>
        <authorList>
            <person name="Jeon W."/>
            <person name="Priscilla L."/>
            <person name="Park G."/>
            <person name="Lee H."/>
            <person name="Lee N."/>
            <person name="Lee D."/>
            <person name="Kwon H."/>
            <person name="Ahn I."/>
            <person name="Lee C."/>
            <person name="Lee H."/>
            <person name="Ahn J."/>
        </authorList>
    </citation>
    <scope>NUCLEOTIDE SEQUENCE [LARGE SCALE GENOMIC DNA]</scope>
    <source>
        <strain evidence="11">ATCC BAA-797 / 42BKT</strain>
    </source>
</reference>
<dbReference type="InterPro" id="IPR001867">
    <property type="entry name" value="OmpR/PhoB-type_DNA-bd"/>
</dbReference>
<keyword evidence="4 7" id="KW-0238">DNA-binding</keyword>
<dbReference type="InterPro" id="IPR039420">
    <property type="entry name" value="WalR-like"/>
</dbReference>
<dbReference type="SMART" id="SM00862">
    <property type="entry name" value="Trans_reg_C"/>
    <property type="match status" value="1"/>
</dbReference>
<keyword evidence="1 6" id="KW-0597">Phosphoprotein</keyword>
<dbReference type="Gene3D" id="1.10.10.10">
    <property type="entry name" value="Winged helix-like DNA-binding domain superfamily/Winged helix DNA-binding domain"/>
    <property type="match status" value="1"/>
</dbReference>
<dbReference type="Gene3D" id="6.10.250.690">
    <property type="match status" value="1"/>
</dbReference>
<dbReference type="GO" id="GO:0000976">
    <property type="term" value="F:transcription cis-regulatory region binding"/>
    <property type="evidence" value="ECO:0007669"/>
    <property type="project" value="TreeGrafter"/>
</dbReference>
<protein>
    <recommendedName>
        <fullName evidence="12">DNA-binding response regulator</fullName>
    </recommendedName>
</protein>
<dbReference type="SUPFAM" id="SSF52172">
    <property type="entry name" value="CheY-like"/>
    <property type="match status" value="1"/>
</dbReference>
<evidence type="ECO:0000256" key="3">
    <source>
        <dbReference type="ARBA" id="ARBA00023015"/>
    </source>
</evidence>
<organism evidence="10 11">
    <name type="scientific">Sulfurovum lithotrophicum</name>
    <dbReference type="NCBI Taxonomy" id="206403"/>
    <lineage>
        <taxon>Bacteria</taxon>
        <taxon>Pseudomonadati</taxon>
        <taxon>Campylobacterota</taxon>
        <taxon>Epsilonproteobacteria</taxon>
        <taxon>Campylobacterales</taxon>
        <taxon>Sulfurovaceae</taxon>
        <taxon>Sulfurovum</taxon>
    </lineage>
</organism>
<evidence type="ECO:0000256" key="2">
    <source>
        <dbReference type="ARBA" id="ARBA00023012"/>
    </source>
</evidence>
<evidence type="ECO:0000256" key="1">
    <source>
        <dbReference type="ARBA" id="ARBA00022553"/>
    </source>
</evidence>
<sequence length="217" mass="25160">MKRILYLEDDGKLAKLVMQYLEHYYLVDHVSTLNDIEAYLKQYHYDIAILDRNINDADIGLMAIELIHAHNIDTDIIITSAYSTVDDKIKGLSLGANDYLEKPFDVRELAARINAQLRKKFPEQISYKGLQFNMTNKQIHYEGNMILLSQKENALLFFLLENANKLFTAQELIYALYAHPDDILPNTITVTIGKIRKKLPVDIIKTFKTRGYMIELF</sequence>
<dbReference type="InterPro" id="IPR036388">
    <property type="entry name" value="WH-like_DNA-bd_sf"/>
</dbReference>
<dbReference type="Pfam" id="PF00486">
    <property type="entry name" value="Trans_reg_C"/>
    <property type="match status" value="1"/>
</dbReference>
<dbReference type="InterPro" id="IPR016032">
    <property type="entry name" value="Sig_transdc_resp-reg_C-effctor"/>
</dbReference>
<evidence type="ECO:0000256" key="5">
    <source>
        <dbReference type="ARBA" id="ARBA00023163"/>
    </source>
</evidence>
<feature type="DNA-binding region" description="OmpR/PhoB-type" evidence="7">
    <location>
        <begin position="122"/>
        <end position="216"/>
    </location>
</feature>
<keyword evidence="5" id="KW-0804">Transcription</keyword>
<dbReference type="PROSITE" id="PS50110">
    <property type="entry name" value="RESPONSE_REGULATORY"/>
    <property type="match status" value="1"/>
</dbReference>
<evidence type="ECO:0000256" key="7">
    <source>
        <dbReference type="PROSITE-ProRule" id="PRU01091"/>
    </source>
</evidence>
<dbReference type="AlphaFoldDB" id="A0A7U4RR24"/>
<feature type="domain" description="Response regulatory" evidence="8">
    <location>
        <begin position="3"/>
        <end position="117"/>
    </location>
</feature>
<dbReference type="GO" id="GO:0032993">
    <property type="term" value="C:protein-DNA complex"/>
    <property type="evidence" value="ECO:0007669"/>
    <property type="project" value="TreeGrafter"/>
</dbReference>
<dbReference type="SUPFAM" id="SSF46894">
    <property type="entry name" value="C-terminal effector domain of the bipartite response regulators"/>
    <property type="match status" value="1"/>
</dbReference>
<dbReference type="GO" id="GO:0005829">
    <property type="term" value="C:cytosol"/>
    <property type="evidence" value="ECO:0007669"/>
    <property type="project" value="TreeGrafter"/>
</dbReference>
<evidence type="ECO:0000259" key="9">
    <source>
        <dbReference type="PROSITE" id="PS51755"/>
    </source>
</evidence>
<dbReference type="PROSITE" id="PS51755">
    <property type="entry name" value="OMPR_PHOB"/>
    <property type="match status" value="1"/>
</dbReference>
<dbReference type="Pfam" id="PF00072">
    <property type="entry name" value="Response_reg"/>
    <property type="match status" value="1"/>
</dbReference>
<dbReference type="OrthoDB" id="5322762at2"/>
<keyword evidence="2" id="KW-0902">Two-component regulatory system</keyword>
<dbReference type="RefSeq" id="WP_046551389.1">
    <property type="nucleotide sequence ID" value="NZ_CP011308.1"/>
</dbReference>
<keyword evidence="3" id="KW-0805">Transcription regulation</keyword>
<evidence type="ECO:0000313" key="10">
    <source>
        <dbReference type="EMBL" id="AKF25311.1"/>
    </source>
</evidence>
<evidence type="ECO:0000313" key="11">
    <source>
        <dbReference type="Proteomes" id="UP000034444"/>
    </source>
</evidence>
<name>A0A7U4RR24_9BACT</name>
<evidence type="ECO:0008006" key="12">
    <source>
        <dbReference type="Google" id="ProtNLM"/>
    </source>
</evidence>
<evidence type="ECO:0000259" key="8">
    <source>
        <dbReference type="PROSITE" id="PS50110"/>
    </source>
</evidence>
<feature type="modified residue" description="4-aspartylphosphate" evidence="6">
    <location>
        <position position="51"/>
    </location>
</feature>
<dbReference type="InterPro" id="IPR001789">
    <property type="entry name" value="Sig_transdc_resp-reg_receiver"/>
</dbReference>
<feature type="domain" description="OmpR/PhoB-type" evidence="9">
    <location>
        <begin position="122"/>
        <end position="216"/>
    </location>
</feature>
<dbReference type="GO" id="GO:0000156">
    <property type="term" value="F:phosphorelay response regulator activity"/>
    <property type="evidence" value="ECO:0007669"/>
    <property type="project" value="TreeGrafter"/>
</dbReference>
<evidence type="ECO:0000256" key="6">
    <source>
        <dbReference type="PROSITE-ProRule" id="PRU00169"/>
    </source>
</evidence>
<reference evidence="10 11" key="1">
    <citation type="submission" date="2015-04" db="EMBL/GenBank/DDBJ databases">
        <title>Complete genome sequence of Sulfurovum lithotrophicum ATCC BAA-797T.</title>
        <authorList>
            <person name="Ahn J."/>
            <person name="Park G."/>
            <person name="Jeon W."/>
            <person name="Jang Y."/>
            <person name="Jang M."/>
            <person name="Lee H."/>
            <person name="Lee H."/>
        </authorList>
    </citation>
    <scope>NUCLEOTIDE SEQUENCE [LARGE SCALE GENOMIC DNA]</scope>
    <source>
        <strain evidence="11">ATCC BAA-797 / 42BKT</strain>
    </source>
</reference>
<accession>A0A7U4RR24</accession>
<dbReference type="GO" id="GO:0006355">
    <property type="term" value="P:regulation of DNA-templated transcription"/>
    <property type="evidence" value="ECO:0007669"/>
    <property type="project" value="InterPro"/>
</dbReference>